<protein>
    <submittedName>
        <fullName evidence="1">Uncharacterized protein</fullName>
    </submittedName>
</protein>
<feature type="non-terminal residue" evidence="1">
    <location>
        <position position="1"/>
    </location>
</feature>
<comment type="caution">
    <text evidence="1">The sequence shown here is derived from an EMBL/GenBank/DDBJ whole genome shotgun (WGS) entry which is preliminary data.</text>
</comment>
<proteinExistence type="predicted"/>
<evidence type="ECO:0000313" key="2">
    <source>
        <dbReference type="Proteomes" id="UP000799754"/>
    </source>
</evidence>
<dbReference type="Proteomes" id="UP000799754">
    <property type="component" value="Unassembled WGS sequence"/>
</dbReference>
<gene>
    <name evidence="1" type="ORF">BU25DRAFT_480904</name>
</gene>
<evidence type="ECO:0000313" key="1">
    <source>
        <dbReference type="EMBL" id="KAF2622306.1"/>
    </source>
</evidence>
<sequence length="62" mass="6851">YLPIVKEVIGFRIPETTTLHYVERCGSGFGDRLGVTLASNTGTISMRLCYLLATGRTWAGMR</sequence>
<organism evidence="1 2">
    <name type="scientific">Macroventuria anomochaeta</name>
    <dbReference type="NCBI Taxonomy" id="301207"/>
    <lineage>
        <taxon>Eukaryota</taxon>
        <taxon>Fungi</taxon>
        <taxon>Dikarya</taxon>
        <taxon>Ascomycota</taxon>
        <taxon>Pezizomycotina</taxon>
        <taxon>Dothideomycetes</taxon>
        <taxon>Pleosporomycetidae</taxon>
        <taxon>Pleosporales</taxon>
        <taxon>Pleosporineae</taxon>
        <taxon>Didymellaceae</taxon>
        <taxon>Macroventuria</taxon>
    </lineage>
</organism>
<accession>A0ACB6RKA4</accession>
<dbReference type="EMBL" id="MU006746">
    <property type="protein sequence ID" value="KAF2622306.1"/>
    <property type="molecule type" value="Genomic_DNA"/>
</dbReference>
<reference evidence="1" key="1">
    <citation type="journal article" date="2020" name="Stud. Mycol.">
        <title>101 Dothideomycetes genomes: a test case for predicting lifestyles and emergence of pathogens.</title>
        <authorList>
            <person name="Haridas S."/>
            <person name="Albert R."/>
            <person name="Binder M."/>
            <person name="Bloem J."/>
            <person name="Labutti K."/>
            <person name="Salamov A."/>
            <person name="Andreopoulos B."/>
            <person name="Baker S."/>
            <person name="Barry K."/>
            <person name="Bills G."/>
            <person name="Bluhm B."/>
            <person name="Cannon C."/>
            <person name="Castanera R."/>
            <person name="Culley D."/>
            <person name="Daum C."/>
            <person name="Ezra D."/>
            <person name="Gonzalez J."/>
            <person name="Henrissat B."/>
            <person name="Kuo A."/>
            <person name="Liang C."/>
            <person name="Lipzen A."/>
            <person name="Lutzoni F."/>
            <person name="Magnuson J."/>
            <person name="Mondo S."/>
            <person name="Nolan M."/>
            <person name="Ohm R."/>
            <person name="Pangilinan J."/>
            <person name="Park H.-J."/>
            <person name="Ramirez L."/>
            <person name="Alfaro M."/>
            <person name="Sun H."/>
            <person name="Tritt A."/>
            <person name="Yoshinaga Y."/>
            <person name="Zwiers L.-H."/>
            <person name="Turgeon B."/>
            <person name="Goodwin S."/>
            <person name="Spatafora J."/>
            <person name="Crous P."/>
            <person name="Grigoriev I."/>
        </authorList>
    </citation>
    <scope>NUCLEOTIDE SEQUENCE</scope>
    <source>
        <strain evidence="1">CBS 525.71</strain>
    </source>
</reference>
<name>A0ACB6RKA4_9PLEO</name>
<keyword evidence="2" id="KW-1185">Reference proteome</keyword>